<dbReference type="Proteomes" id="UP000461670">
    <property type="component" value="Unassembled WGS sequence"/>
</dbReference>
<comment type="similarity">
    <text evidence="1">Belongs to the bacterial solute-binding protein 5 family.</text>
</comment>
<dbReference type="InterPro" id="IPR039424">
    <property type="entry name" value="SBP_5"/>
</dbReference>
<evidence type="ECO:0000313" key="5">
    <source>
        <dbReference type="EMBL" id="KAF1020906.1"/>
    </source>
</evidence>
<dbReference type="CDD" id="cd08517">
    <property type="entry name" value="PBP2_NikA_DppA_OppA_like_13"/>
    <property type="match status" value="1"/>
</dbReference>
<dbReference type="GO" id="GO:0043190">
    <property type="term" value="C:ATP-binding cassette (ABC) transporter complex"/>
    <property type="evidence" value="ECO:0007669"/>
    <property type="project" value="InterPro"/>
</dbReference>
<dbReference type="PANTHER" id="PTHR30290">
    <property type="entry name" value="PERIPLASMIC BINDING COMPONENT OF ABC TRANSPORTER"/>
    <property type="match status" value="1"/>
</dbReference>
<dbReference type="InterPro" id="IPR030678">
    <property type="entry name" value="Peptide/Ni-bd"/>
</dbReference>
<sequence>MPIRRILSLFVQPATAVFLSLALALPASAAPVHGGDLKWVIDREATSLVPLNSPTFAAQLIGTKIFDGLLSYDEQMRPQPQLATRWQLSPDGLSYTFDLQPGVRWQDGRPFTSEDVAFSILRLKQAHPRGRLTFAAVTAVETPSPLQVIVRLSKPTPYLLSAFAATESPIVPKHLYENLPPAKNPPAAAIVGTGPFQLKEWVRGQHVILERNPNYWQSGKPYLDRILIEFSQDAVARIAGFEARRFDIGYDGVVPVTEVERLRQVPHLSVENRPALYQASHRELAFNLDHPYVSDARVRKAIAHALNLELFQKLVYLGHAQIAPSPISARVPAFHDPAIQPYRYDTARANHLLDEAGYPRQANGWRFRLKLLNNPANDPKSADFIRQALRAVGIDVDVSLSDQPTYIRRVYTDRDFDLAIDALSNTFDPALGVHRVFLSRSFQIGLPFSNPSHYSNPKIDALLDQAAHESDLARRQALYKTLQTTVHDELPVLDLVDPPAFVVKNRAVRGELRGELRGAHGLYWNFADTYIEPPGTAKASGDPS</sequence>
<evidence type="ECO:0000313" key="6">
    <source>
        <dbReference type="Proteomes" id="UP000461670"/>
    </source>
</evidence>
<proteinExistence type="inferred from homology"/>
<organism evidence="5 6">
    <name type="scientific">Paracidovorax wautersii</name>
    <dbReference type="NCBI Taxonomy" id="1177982"/>
    <lineage>
        <taxon>Bacteria</taxon>
        <taxon>Pseudomonadati</taxon>
        <taxon>Pseudomonadota</taxon>
        <taxon>Betaproteobacteria</taxon>
        <taxon>Burkholderiales</taxon>
        <taxon>Comamonadaceae</taxon>
        <taxon>Paracidovorax</taxon>
    </lineage>
</organism>
<dbReference type="GO" id="GO:1904680">
    <property type="term" value="F:peptide transmembrane transporter activity"/>
    <property type="evidence" value="ECO:0007669"/>
    <property type="project" value="TreeGrafter"/>
</dbReference>
<dbReference type="AlphaFoldDB" id="A0A7V8JQ02"/>
<protein>
    <submittedName>
        <fullName evidence="5">Oligopeptide-binding protein AppA</fullName>
    </submittedName>
</protein>
<dbReference type="GO" id="GO:0015833">
    <property type="term" value="P:peptide transport"/>
    <property type="evidence" value="ECO:0007669"/>
    <property type="project" value="TreeGrafter"/>
</dbReference>
<dbReference type="PIRSF" id="PIRSF002741">
    <property type="entry name" value="MppA"/>
    <property type="match status" value="1"/>
</dbReference>
<feature type="chain" id="PRO_5030834789" evidence="3">
    <location>
        <begin position="30"/>
        <end position="544"/>
    </location>
</feature>
<dbReference type="InterPro" id="IPR000914">
    <property type="entry name" value="SBP_5_dom"/>
</dbReference>
<accession>A0A7V8JQ02</accession>
<evidence type="ECO:0000256" key="1">
    <source>
        <dbReference type="ARBA" id="ARBA00005695"/>
    </source>
</evidence>
<feature type="signal peptide" evidence="3">
    <location>
        <begin position="1"/>
        <end position="29"/>
    </location>
</feature>
<name>A0A7V8JQ02_9BURK</name>
<dbReference type="GO" id="GO:0030288">
    <property type="term" value="C:outer membrane-bounded periplasmic space"/>
    <property type="evidence" value="ECO:0007669"/>
    <property type="project" value="UniProtKB-ARBA"/>
</dbReference>
<evidence type="ECO:0000259" key="4">
    <source>
        <dbReference type="Pfam" id="PF00496"/>
    </source>
</evidence>
<dbReference type="Pfam" id="PF00496">
    <property type="entry name" value="SBP_bac_5"/>
    <property type="match status" value="1"/>
</dbReference>
<feature type="domain" description="Solute-binding protein family 5" evidence="4">
    <location>
        <begin position="78"/>
        <end position="430"/>
    </location>
</feature>
<comment type="caution">
    <text evidence="5">The sequence shown here is derived from an EMBL/GenBank/DDBJ whole genome shotgun (WGS) entry which is preliminary data.</text>
</comment>
<dbReference type="Gene3D" id="3.10.105.10">
    <property type="entry name" value="Dipeptide-binding Protein, Domain 3"/>
    <property type="match status" value="1"/>
</dbReference>
<gene>
    <name evidence="5" type="primary">appA_9</name>
    <name evidence="5" type="ORF">GAK30_02185</name>
</gene>
<evidence type="ECO:0000256" key="3">
    <source>
        <dbReference type="SAM" id="SignalP"/>
    </source>
</evidence>
<dbReference type="SUPFAM" id="SSF53850">
    <property type="entry name" value="Periplasmic binding protein-like II"/>
    <property type="match status" value="1"/>
</dbReference>
<keyword evidence="2 3" id="KW-0732">Signal</keyword>
<reference evidence="6" key="1">
    <citation type="journal article" date="2020" name="MBio">
        <title>Horizontal gene transfer to a defensive symbiont with a reduced genome amongst a multipartite beetle microbiome.</title>
        <authorList>
            <person name="Waterworth S.C."/>
            <person name="Florez L.V."/>
            <person name="Rees E.R."/>
            <person name="Hertweck C."/>
            <person name="Kaltenpoth M."/>
            <person name="Kwan J.C."/>
        </authorList>
    </citation>
    <scope>NUCLEOTIDE SEQUENCE [LARGE SCALE GENOMIC DNA]</scope>
</reference>
<dbReference type="EMBL" id="WNDQ01000028">
    <property type="protein sequence ID" value="KAF1020906.1"/>
    <property type="molecule type" value="Genomic_DNA"/>
</dbReference>
<dbReference type="Gene3D" id="3.40.190.10">
    <property type="entry name" value="Periplasmic binding protein-like II"/>
    <property type="match status" value="1"/>
</dbReference>
<evidence type="ECO:0000256" key="2">
    <source>
        <dbReference type="ARBA" id="ARBA00022729"/>
    </source>
</evidence>
<dbReference type="PANTHER" id="PTHR30290:SF38">
    <property type="entry name" value="D,D-DIPEPTIDE-BINDING PERIPLASMIC PROTEIN DDPA-RELATED"/>
    <property type="match status" value="1"/>
</dbReference>